<dbReference type="Proteomes" id="UP000678499">
    <property type="component" value="Unassembled WGS sequence"/>
</dbReference>
<keyword evidence="7 9" id="KW-0804">Transcription</keyword>
<dbReference type="InterPro" id="IPR021643">
    <property type="entry name" value="Mediator_Med13_N"/>
</dbReference>
<evidence type="ECO:0000256" key="6">
    <source>
        <dbReference type="ARBA" id="ARBA00023159"/>
    </source>
</evidence>
<evidence type="ECO:0000256" key="1">
    <source>
        <dbReference type="ARBA" id="ARBA00004123"/>
    </source>
</evidence>
<feature type="region of interest" description="Disordered" evidence="10">
    <location>
        <begin position="1414"/>
        <end position="1474"/>
    </location>
</feature>
<comment type="function">
    <text evidence="9">Component of the Mediator complex, a coactivator involved in regulated transcription of nearly all RNA polymerase II-dependent genes. Mediator functions as a bridge to convey information from gene-specific regulatory proteins to the basal RNA polymerase II transcription machinery. Mediator is recruited to promoters by direct interactions with regulatory proteins and serves as a scaffold for the assembly of a functional preinitiation complex with RNA polymerase II and the general transcription factors.</text>
</comment>
<dbReference type="PANTHER" id="PTHR48249">
    <property type="entry name" value="MEDIATOR OF RNA POLYMERASE II TRANSCRIPTION SUBUNIT 13"/>
    <property type="match status" value="1"/>
</dbReference>
<dbReference type="OrthoDB" id="103819at2759"/>
<protein>
    <recommendedName>
        <fullName evidence="3 9">Mediator of RNA polymerase II transcription subunit 13</fullName>
    </recommendedName>
</protein>
<evidence type="ECO:0000313" key="14">
    <source>
        <dbReference type="EMBL" id="CAD7273992.1"/>
    </source>
</evidence>
<keyword evidence="15" id="KW-1185">Reference proteome</keyword>
<dbReference type="EMBL" id="CAJPEX010000194">
    <property type="protein sequence ID" value="CAG0914144.1"/>
    <property type="molecule type" value="Genomic_DNA"/>
</dbReference>
<evidence type="ECO:0000256" key="3">
    <source>
        <dbReference type="ARBA" id="ARBA00019618"/>
    </source>
</evidence>
<organism evidence="14">
    <name type="scientific">Notodromas monacha</name>
    <dbReference type="NCBI Taxonomy" id="399045"/>
    <lineage>
        <taxon>Eukaryota</taxon>
        <taxon>Metazoa</taxon>
        <taxon>Ecdysozoa</taxon>
        <taxon>Arthropoda</taxon>
        <taxon>Crustacea</taxon>
        <taxon>Oligostraca</taxon>
        <taxon>Ostracoda</taxon>
        <taxon>Podocopa</taxon>
        <taxon>Podocopida</taxon>
        <taxon>Cypridocopina</taxon>
        <taxon>Cypridoidea</taxon>
        <taxon>Cyprididae</taxon>
        <taxon>Notodromas</taxon>
    </lineage>
</organism>
<keyword evidence="8 9" id="KW-0539">Nucleus</keyword>
<dbReference type="Pfam" id="PF11597">
    <property type="entry name" value="Med13_N"/>
    <property type="match status" value="1"/>
</dbReference>
<reference evidence="14" key="1">
    <citation type="submission" date="2020-11" db="EMBL/GenBank/DDBJ databases">
        <authorList>
            <person name="Tran Van P."/>
        </authorList>
    </citation>
    <scope>NUCLEOTIDE SEQUENCE</scope>
</reference>
<dbReference type="GO" id="GO:0003713">
    <property type="term" value="F:transcription coactivator activity"/>
    <property type="evidence" value="ECO:0007669"/>
    <property type="project" value="TreeGrafter"/>
</dbReference>
<feature type="region of interest" description="Disordered" evidence="10">
    <location>
        <begin position="713"/>
        <end position="733"/>
    </location>
</feature>
<evidence type="ECO:0000256" key="4">
    <source>
        <dbReference type="ARBA" id="ARBA00022491"/>
    </source>
</evidence>
<comment type="subcellular location">
    <subcellularLocation>
        <location evidence="1 9">Nucleus</location>
    </subcellularLocation>
</comment>
<dbReference type="InterPro" id="IPR041285">
    <property type="entry name" value="MID_MedPIWI"/>
</dbReference>
<comment type="subunit">
    <text evidence="9">Component of the Mediator complex.</text>
</comment>
<gene>
    <name evidence="14" type="ORF">NMOB1V02_LOCUS1852</name>
</gene>
<accession>A0A7R9BG63</accession>
<evidence type="ECO:0000313" key="15">
    <source>
        <dbReference type="Proteomes" id="UP000678499"/>
    </source>
</evidence>
<dbReference type="Pfam" id="PF18296">
    <property type="entry name" value="MID_MedPIWI"/>
    <property type="match status" value="1"/>
</dbReference>
<feature type="region of interest" description="Disordered" evidence="10">
    <location>
        <begin position="558"/>
        <end position="596"/>
    </location>
</feature>
<feature type="compositionally biased region" description="Polar residues" evidence="10">
    <location>
        <begin position="716"/>
        <end position="732"/>
    </location>
</feature>
<evidence type="ECO:0000256" key="2">
    <source>
        <dbReference type="ARBA" id="ARBA00009354"/>
    </source>
</evidence>
<evidence type="ECO:0000259" key="12">
    <source>
        <dbReference type="Pfam" id="PF11597"/>
    </source>
</evidence>
<evidence type="ECO:0000256" key="7">
    <source>
        <dbReference type="ARBA" id="ARBA00023163"/>
    </source>
</evidence>
<feature type="domain" description="Mediator complex subunit Med13 N-terminal" evidence="12">
    <location>
        <begin position="12"/>
        <end position="228"/>
    </location>
</feature>
<evidence type="ECO:0000259" key="11">
    <source>
        <dbReference type="Pfam" id="PF06333"/>
    </source>
</evidence>
<dbReference type="InterPro" id="IPR051139">
    <property type="entry name" value="Mediator_complx_sub13"/>
</dbReference>
<proteinExistence type="inferred from homology"/>
<dbReference type="Pfam" id="PF06333">
    <property type="entry name" value="Med13_C"/>
    <property type="match status" value="1"/>
</dbReference>
<feature type="compositionally biased region" description="Basic and acidic residues" evidence="10">
    <location>
        <begin position="1449"/>
        <end position="1458"/>
    </location>
</feature>
<dbReference type="InterPro" id="IPR009401">
    <property type="entry name" value="Med13_C"/>
</dbReference>
<dbReference type="GO" id="GO:0045944">
    <property type="term" value="P:positive regulation of transcription by RNA polymerase II"/>
    <property type="evidence" value="ECO:0007669"/>
    <property type="project" value="TreeGrafter"/>
</dbReference>
<name>A0A7R9BG63_9CRUS</name>
<dbReference type="PANTHER" id="PTHR48249:SF3">
    <property type="entry name" value="MEDIATOR OF RNA POLYMERASE II TRANSCRIPTION SUBUNIT 13"/>
    <property type="match status" value="1"/>
</dbReference>
<sequence length="2090" mass="230929">MSQSAGATNGASLEDCHTNFFALTDLCGIKWGRYSSKDARSGLDWHADAILNAYAKCLETDILCVWRRAPGCPRSPSPPLVEQKKELWLFWYGEQTDIVGIVGKDLIDEEQGSWENGLTYECRSLMFKALHNRIERLLLSRGFVRLAKWLVQPMDEDQYPPQSTGFHLPIAFSFFVHGESTVCASLDVRRHPPVFWLNRRHLETAGCSSNGVPVILAPFGLAGTLENAILPEEERDSQKLWDEWNRYYPLEALTSHRCCTLPGSSGCSCFSGSCANCMCCGDKWSRDSTGSSSNSKDELIAVCVCSKEQQKKTGVPLMVPVVVGGVRMLYPAVYVLVVEDESSGCDVGRLEWKRPRHRKLPILQHHPLKRRTQLQPVPIRTAKHWPRFSNMAPLESIAMTDASLMKGLMFPASDIPPALCEVPKDEVGLWDFTDTLITNKSLCSCGPVKSDPDKRRWKSVKPFHRRSPRSDKVSNLMNMMESHARRQKTLKAVNSLESVKPGVQMQAMSPVYSLDSVPDPAAAGVTMASNLCFNPQMPQGVCEADNFKMKFENVAVDSNESQDLINSQPFQTSNVKEERAESWRPGGSKSEDSEARPILLPRLEMSDHEKLAIVERQQSTFQASLYDFTSISAWVSMPVSDGVAKLSLLDDLFDCKPVLECVDSGWQQQEMLLLNEAVSKLQSDPYEFDEQRTGSCQLQNKPPTDEEVVVKIEPGTQPSENKQNNLKSTPFSMYSDKDLVPTLDDLDQLFAEEDREDDMHDATVVDVPTPPGSNKPEEEGKLVPNRPILTNVPANNPTPPSGHIFSSCNHAELCSMFPTPPSHEPLQPMQSPCPESTVGLYGIPSLECDLNLVKTEHEEDSFMDTSESHLSPLQSSAPAAVNNPFSQFISDLSPVFEPSAADSFSGSSKYTALSLMPSQANPLPDFLKDLVYTPAGNQPPEVSSFADSDATSDVQPSPQVAVEQSPGQELVCAEPSTSCIPVAGNALLANLILTDSCLNVFSDHNFESCSLCVCSEAPDTVGNIKGLDGNMYLSDRALRHLQQDFDSLEASRCSCGFSAVVNRRKAYRTGLFYEDEAEITGIRSDCPLGSPSLSEWLGDEKRVLDEVPEPLLRILRAHSLSLGCYSVSLFAKVGLLHREVNGAGRKTVNLLEYLDHADVANSALDETLACRRDPFSRLMDISDEINMRRSGLHSWPFVFPKARTTSQEVMRAMRVLQPLLQEAIQKKKNVGARDTTYQVSGPLTWRQFHRMAGRGTEDQCEPQPIPYLVVGHEKDWLTLSPLSIGCWENLVLEPFGRPRDVAYIVVTPDEDFVVSRVLQFFKELSCTYKMCKLGRHSPITRNVRDGVIRVGKKEAVKPLNDSLDDWFNALGDTALAANLRLYAQVCRNFIGPYLAQQSFDSSLLDVGNECQKGNYENMQLGPQSTSPVSMPPPPTPESSDAMPPTPRSCGEEEREEKVTPGGFSLPGVETEEDEDQPPALVIYLIDPFTYACQEPELYKLISLGLLRCFHMIQSALAEAKHDMRENIFLQVVPLETIVLMMDHGIGGFQEEDGGLPTLSPSWVRAASALPNFKSLAFSVFSQCRMMLNHTQTVKSLTGFGPAASADTFLKAVTKEVGKMVSPYPMLNPSYVLAAVKDKQWQTAESVMSSCGGKNDMMNSVLYVTYCLSEDQRWLLACATDEKGELLESEVINIHVPNRANRRHFVARRIGLEKLMGFALGIISASVCTWRLVFGRLGRIGHSELKSWASLLSKKALVRWRKRLRELCAQCACLSTEAPGIASACLVSLEPDAVNRVLPDQFTPDERFGQGSGGNHLSTPQDVSCTHMLVFPTSAMTRSSQVTFHDQHINPMEEDFGDDDFFNQLNQEEFGDIANFFDWDNDNQGVGDMLTSGTGPGSPSGSPKLSFSSNDVDDGQFSVGFGLGGGGPAENRQGAEDIMQKNAPTHSLMAEPGEELGSVLQQPLALGYLVSTAPAGPLPSWFWSQCPHLEDQTPTFLTAALHLHSYVDPNANSGQQTDDFLLAQAPQGSTQSSRQHPLDSDKTTDVLRYVLEGYNALSWLSLDPARSDRRSCLPIHMQVLANMYNIMAALG</sequence>
<dbReference type="EMBL" id="OA882231">
    <property type="protein sequence ID" value="CAD7273992.1"/>
    <property type="molecule type" value="Genomic_DNA"/>
</dbReference>
<keyword evidence="5 9" id="KW-0805">Transcription regulation</keyword>
<evidence type="ECO:0000256" key="8">
    <source>
        <dbReference type="ARBA" id="ARBA00023242"/>
    </source>
</evidence>
<feature type="domain" description="MID" evidence="13">
    <location>
        <begin position="1299"/>
        <end position="1584"/>
    </location>
</feature>
<dbReference type="GO" id="GO:0016592">
    <property type="term" value="C:mediator complex"/>
    <property type="evidence" value="ECO:0007669"/>
    <property type="project" value="InterPro"/>
</dbReference>
<comment type="similarity">
    <text evidence="2 9">Belongs to the Mediator complex subunit 13 family.</text>
</comment>
<keyword evidence="4 9" id="KW-0678">Repressor</keyword>
<feature type="compositionally biased region" description="Polar residues" evidence="10">
    <location>
        <begin position="558"/>
        <end position="574"/>
    </location>
</feature>
<evidence type="ECO:0000259" key="13">
    <source>
        <dbReference type="Pfam" id="PF18296"/>
    </source>
</evidence>
<keyword evidence="6 9" id="KW-0010">Activator</keyword>
<evidence type="ECO:0000256" key="9">
    <source>
        <dbReference type="RuleBase" id="RU364134"/>
    </source>
</evidence>
<evidence type="ECO:0000256" key="10">
    <source>
        <dbReference type="SAM" id="MobiDB-lite"/>
    </source>
</evidence>
<feature type="domain" description="Mediator complex subunit Med13 C-terminal" evidence="11">
    <location>
        <begin position="1628"/>
        <end position="2079"/>
    </location>
</feature>
<evidence type="ECO:0000256" key="5">
    <source>
        <dbReference type="ARBA" id="ARBA00023015"/>
    </source>
</evidence>